<keyword evidence="3" id="KW-0472">Membrane</keyword>
<feature type="region of interest" description="Disordered" evidence="2">
    <location>
        <begin position="1"/>
        <end position="32"/>
    </location>
</feature>
<comment type="caution">
    <text evidence="4">The sequence shown here is derived from an EMBL/GenBank/DDBJ whole genome shotgun (WGS) entry which is preliminary data.</text>
</comment>
<feature type="transmembrane region" description="Helical" evidence="3">
    <location>
        <begin position="81"/>
        <end position="102"/>
    </location>
</feature>
<dbReference type="Proteomes" id="UP000229239">
    <property type="component" value="Unassembled WGS sequence"/>
</dbReference>
<name>A0A2M9HKE3_9BIFI</name>
<evidence type="ECO:0000256" key="1">
    <source>
        <dbReference type="SAM" id="Coils"/>
    </source>
</evidence>
<evidence type="ECO:0000313" key="5">
    <source>
        <dbReference type="Proteomes" id="UP000229239"/>
    </source>
</evidence>
<protein>
    <submittedName>
        <fullName evidence="4">Uncharacterized protein</fullName>
    </submittedName>
</protein>
<proteinExistence type="predicted"/>
<keyword evidence="3" id="KW-0812">Transmembrane</keyword>
<feature type="compositionally biased region" description="Polar residues" evidence="2">
    <location>
        <begin position="1"/>
        <end position="18"/>
    </location>
</feature>
<evidence type="ECO:0000256" key="3">
    <source>
        <dbReference type="SAM" id="Phobius"/>
    </source>
</evidence>
<sequence length="287" mass="31672">MSEKQPQCNASKTTQTTNKEADPRNDGAQWHPFLRERDVEGKVLPDRLFDIVDDAFTAVKTMVSRDDNGILARRLAIGARVLMALACVAALIGAGIVGWNMGGRSVVVQESPQYRKEAENLKWANSDLEESKQDVDNRQRQLREAGSQVDQLKRDQEKYGQLIQEIKQAQQQSETPMLTVTAIGDILQQSSFSYRVPITVHNNSQNALTFFEVYYQAVDAAGNVVDAGYAIGDSGVTCEPGADCVVKTYSNYSPSGTRIIPTFWSTSTASSDSQFGRYGADAVNRQF</sequence>
<keyword evidence="3" id="KW-1133">Transmembrane helix</keyword>
<reference evidence="5" key="1">
    <citation type="submission" date="2017-10" db="EMBL/GenBank/DDBJ databases">
        <title>Draft genome sequences of strains TRE 1, TRE 9, TRE H and TRI 7, isolated from tamarins, belonging to four potential novel Bifidobacterium species.</title>
        <authorList>
            <person name="Mattarelli P."/>
            <person name="Modesto M."/>
            <person name="Puglisi E."/>
            <person name="Morelli L."/>
            <person name="Bonetti A."/>
            <person name="Spezio C."/>
            <person name="Sandri C."/>
        </authorList>
    </citation>
    <scope>NUCLEOTIDE SEQUENCE [LARGE SCALE GENOMIC DNA]</scope>
    <source>
        <strain evidence="5">TREH</strain>
    </source>
</reference>
<dbReference type="EMBL" id="PEBJ01000002">
    <property type="protein sequence ID" value="PJM77278.1"/>
    <property type="molecule type" value="Genomic_DNA"/>
</dbReference>
<keyword evidence="1" id="KW-0175">Coiled coil</keyword>
<dbReference type="OrthoDB" id="3240086at2"/>
<organism evidence="4 5">
    <name type="scientific">Bifidobacterium felsineum</name>
    <dbReference type="NCBI Taxonomy" id="2045440"/>
    <lineage>
        <taxon>Bacteria</taxon>
        <taxon>Bacillati</taxon>
        <taxon>Actinomycetota</taxon>
        <taxon>Actinomycetes</taxon>
        <taxon>Bifidobacteriales</taxon>
        <taxon>Bifidobacteriaceae</taxon>
        <taxon>Bifidobacterium</taxon>
    </lineage>
</organism>
<evidence type="ECO:0000313" key="4">
    <source>
        <dbReference type="EMBL" id="PJM77278.1"/>
    </source>
</evidence>
<gene>
    <name evidence="4" type="ORF">CSQ86_05185</name>
</gene>
<dbReference type="RefSeq" id="WP_100494039.1">
    <property type="nucleotide sequence ID" value="NZ_PEBJ01000002.1"/>
</dbReference>
<keyword evidence="5" id="KW-1185">Reference proteome</keyword>
<accession>A0A2M9HKE3</accession>
<dbReference type="AlphaFoldDB" id="A0A2M9HKE3"/>
<feature type="coiled-coil region" evidence="1">
    <location>
        <begin position="118"/>
        <end position="172"/>
    </location>
</feature>
<evidence type="ECO:0000256" key="2">
    <source>
        <dbReference type="SAM" id="MobiDB-lite"/>
    </source>
</evidence>